<dbReference type="InterPro" id="IPR050832">
    <property type="entry name" value="Bact_Acetyltransf"/>
</dbReference>
<dbReference type="Gene3D" id="3.40.630.30">
    <property type="match status" value="1"/>
</dbReference>
<evidence type="ECO:0000313" key="5">
    <source>
        <dbReference type="Proteomes" id="UP000661193"/>
    </source>
</evidence>
<dbReference type="CDD" id="cd04301">
    <property type="entry name" value="NAT_SF"/>
    <property type="match status" value="1"/>
</dbReference>
<evidence type="ECO:0000313" key="4">
    <source>
        <dbReference type="EMBL" id="MBL6279352.1"/>
    </source>
</evidence>
<sequence length="165" mass="18481">MIDFGLTDRAGRRVRLRPVDDDNWRAVADVVPRDDQRDFVAPSAARYLLLSLREGVWHSLAVCADDEVVGHVMWGWDDDDQSYWIGGMVIDASRQGAGLGRATVLTLVRWLMERPDCQGVRLSVHTSNDLARGLYGSIGFQELKPDEDGEIVAELTRQRFADPVA</sequence>
<evidence type="ECO:0000256" key="2">
    <source>
        <dbReference type="ARBA" id="ARBA00023315"/>
    </source>
</evidence>
<dbReference type="RefSeq" id="WP_203223671.1">
    <property type="nucleotide sequence ID" value="NZ_JAETXL010000009.1"/>
</dbReference>
<accession>A0ABS1USP6</accession>
<evidence type="ECO:0000259" key="3">
    <source>
        <dbReference type="PROSITE" id="PS51186"/>
    </source>
</evidence>
<protein>
    <submittedName>
        <fullName evidence="4">GNAT family N-acetyltransferase</fullName>
    </submittedName>
</protein>
<keyword evidence="2" id="KW-0012">Acyltransferase</keyword>
<dbReference type="PROSITE" id="PS51186">
    <property type="entry name" value="GNAT"/>
    <property type="match status" value="1"/>
</dbReference>
<evidence type="ECO:0000256" key="1">
    <source>
        <dbReference type="ARBA" id="ARBA00022679"/>
    </source>
</evidence>
<dbReference type="Proteomes" id="UP000661193">
    <property type="component" value="Unassembled WGS sequence"/>
</dbReference>
<proteinExistence type="predicted"/>
<dbReference type="Pfam" id="PF00583">
    <property type="entry name" value="Acetyltransf_1"/>
    <property type="match status" value="1"/>
</dbReference>
<keyword evidence="5" id="KW-1185">Reference proteome</keyword>
<gene>
    <name evidence="4" type="ORF">JMF97_24670</name>
</gene>
<dbReference type="SUPFAM" id="SSF55729">
    <property type="entry name" value="Acyl-CoA N-acyltransferases (Nat)"/>
    <property type="match status" value="1"/>
</dbReference>
<dbReference type="PANTHER" id="PTHR43877:SF2">
    <property type="entry name" value="AMINOALKYLPHOSPHONATE N-ACETYLTRANSFERASE-RELATED"/>
    <property type="match status" value="1"/>
</dbReference>
<keyword evidence="1" id="KW-0808">Transferase</keyword>
<organism evidence="4 5">
    <name type="scientific">Micromonospora fiedleri</name>
    <dbReference type="NCBI Taxonomy" id="1157498"/>
    <lineage>
        <taxon>Bacteria</taxon>
        <taxon>Bacillati</taxon>
        <taxon>Actinomycetota</taxon>
        <taxon>Actinomycetes</taxon>
        <taxon>Micromonosporales</taxon>
        <taxon>Micromonosporaceae</taxon>
        <taxon>Micromonospora</taxon>
    </lineage>
</organism>
<dbReference type="InterPro" id="IPR000182">
    <property type="entry name" value="GNAT_dom"/>
</dbReference>
<dbReference type="EMBL" id="JAETXL010000009">
    <property type="protein sequence ID" value="MBL6279352.1"/>
    <property type="molecule type" value="Genomic_DNA"/>
</dbReference>
<comment type="caution">
    <text evidence="4">The sequence shown here is derived from an EMBL/GenBank/DDBJ whole genome shotgun (WGS) entry which is preliminary data.</text>
</comment>
<dbReference type="PANTHER" id="PTHR43877">
    <property type="entry name" value="AMINOALKYLPHOSPHONATE N-ACETYLTRANSFERASE-RELATED-RELATED"/>
    <property type="match status" value="1"/>
</dbReference>
<dbReference type="InterPro" id="IPR016181">
    <property type="entry name" value="Acyl_CoA_acyltransferase"/>
</dbReference>
<feature type="domain" description="N-acetyltransferase" evidence="3">
    <location>
        <begin position="14"/>
        <end position="158"/>
    </location>
</feature>
<reference evidence="4 5" key="1">
    <citation type="submission" date="2021-01" db="EMBL/GenBank/DDBJ databases">
        <title>Genome sequencing of Micromonospora fiedleri MG-37.</title>
        <authorList>
            <person name="Moreland P.E.J."/>
            <person name="Stach J.E.M."/>
        </authorList>
    </citation>
    <scope>NUCLEOTIDE SEQUENCE [LARGE SCALE GENOMIC DNA]</scope>
    <source>
        <strain evidence="4 5">MG-37</strain>
    </source>
</reference>
<name>A0ABS1USP6_9ACTN</name>